<dbReference type="FunFam" id="1.10.10.10:FF:000163">
    <property type="entry name" value="MarR family transcriptional regulator"/>
    <property type="match status" value="1"/>
</dbReference>
<reference evidence="7 8" key="1">
    <citation type="submission" date="2019-11" db="EMBL/GenBank/DDBJ databases">
        <title>Genome sequences of 17 halophilic strains isolated from different environments.</title>
        <authorList>
            <person name="Furrow R.E."/>
        </authorList>
    </citation>
    <scope>NUCLEOTIDE SEQUENCE [LARGE SCALE GENOMIC DNA]</scope>
    <source>
        <strain evidence="7 8">22506_14_FS</strain>
    </source>
</reference>
<dbReference type="InterPro" id="IPR036388">
    <property type="entry name" value="WH-like_DNA-bd_sf"/>
</dbReference>
<keyword evidence="2" id="KW-0963">Cytoplasm</keyword>
<comment type="caution">
    <text evidence="7">The sequence shown here is derived from an EMBL/GenBank/DDBJ whole genome shotgun (WGS) entry which is preliminary data.</text>
</comment>
<proteinExistence type="predicted"/>
<keyword evidence="5" id="KW-0804">Transcription</keyword>
<dbReference type="InterPro" id="IPR036390">
    <property type="entry name" value="WH_DNA-bd_sf"/>
</dbReference>
<comment type="subcellular location">
    <subcellularLocation>
        <location evidence="1">Cytoplasm</location>
    </subcellularLocation>
</comment>
<protein>
    <submittedName>
        <fullName evidence="7">MarR family transcriptional regulator</fullName>
    </submittedName>
</protein>
<organism evidence="7 8">
    <name type="scientific">Guptibacillus hwajinpoensis</name>
    <dbReference type="NCBI Taxonomy" id="208199"/>
    <lineage>
        <taxon>Bacteria</taxon>
        <taxon>Bacillati</taxon>
        <taxon>Bacillota</taxon>
        <taxon>Bacilli</taxon>
        <taxon>Bacillales</taxon>
        <taxon>Guptibacillaceae</taxon>
        <taxon>Guptibacillus</taxon>
    </lineage>
</organism>
<dbReference type="EMBL" id="WMEY01000001">
    <property type="protein sequence ID" value="MYL62512.1"/>
    <property type="molecule type" value="Genomic_DNA"/>
</dbReference>
<evidence type="ECO:0000313" key="7">
    <source>
        <dbReference type="EMBL" id="MYL62512.1"/>
    </source>
</evidence>
<keyword evidence="3" id="KW-0805">Transcription regulation</keyword>
<evidence type="ECO:0000256" key="2">
    <source>
        <dbReference type="ARBA" id="ARBA00022490"/>
    </source>
</evidence>
<gene>
    <name evidence="7" type="ORF">GLW07_03975</name>
</gene>
<dbReference type="Proteomes" id="UP000447833">
    <property type="component" value="Unassembled WGS sequence"/>
</dbReference>
<dbReference type="PANTHER" id="PTHR33164">
    <property type="entry name" value="TRANSCRIPTIONAL REGULATOR, MARR FAMILY"/>
    <property type="match status" value="1"/>
</dbReference>
<dbReference type="Pfam" id="PF22381">
    <property type="entry name" value="Staph_reg_Sar_Rot"/>
    <property type="match status" value="1"/>
</dbReference>
<dbReference type="Gene3D" id="1.10.10.10">
    <property type="entry name" value="Winged helix-like DNA-binding domain superfamily/Winged helix DNA-binding domain"/>
    <property type="match status" value="1"/>
</dbReference>
<feature type="domain" description="HTH marR-type" evidence="6">
    <location>
        <begin position="10"/>
        <end position="144"/>
    </location>
</feature>
<dbReference type="GO" id="GO:0005737">
    <property type="term" value="C:cytoplasm"/>
    <property type="evidence" value="ECO:0007669"/>
    <property type="project" value="UniProtKB-SubCell"/>
</dbReference>
<dbReference type="SUPFAM" id="SSF46785">
    <property type="entry name" value="Winged helix' DNA-binding domain"/>
    <property type="match status" value="1"/>
</dbReference>
<name>A0A845ERQ5_9BACL</name>
<evidence type="ECO:0000256" key="1">
    <source>
        <dbReference type="ARBA" id="ARBA00004496"/>
    </source>
</evidence>
<dbReference type="SMART" id="SM00347">
    <property type="entry name" value="HTH_MARR"/>
    <property type="match status" value="1"/>
</dbReference>
<dbReference type="PANTHER" id="PTHR33164:SF5">
    <property type="entry name" value="ORGANIC HYDROPEROXIDE RESISTANCE TRANSCRIPTIONAL REGULATOR"/>
    <property type="match status" value="1"/>
</dbReference>
<sequence>MKHNEQLKLENQLCFSVYACSREITKMYRPYLDQLGLTYPQYLVLLVLWEHHETTVKALGAELYLDSGTLTPLLKRMEEAGLVKRERSKEDERRVMVHLTPKGEELRDKASIIPDAMATNSGLSKEEFKKALTGFQQLLDHIHSVNDK</sequence>
<dbReference type="GO" id="GO:0003677">
    <property type="term" value="F:DNA binding"/>
    <property type="evidence" value="ECO:0007669"/>
    <property type="project" value="UniProtKB-KW"/>
</dbReference>
<dbReference type="InterPro" id="IPR000835">
    <property type="entry name" value="HTH_MarR-typ"/>
</dbReference>
<evidence type="ECO:0000313" key="8">
    <source>
        <dbReference type="Proteomes" id="UP000447833"/>
    </source>
</evidence>
<evidence type="ECO:0000256" key="5">
    <source>
        <dbReference type="ARBA" id="ARBA00023163"/>
    </source>
</evidence>
<dbReference type="PROSITE" id="PS50995">
    <property type="entry name" value="HTH_MARR_2"/>
    <property type="match status" value="1"/>
</dbReference>
<dbReference type="InterPro" id="IPR039422">
    <property type="entry name" value="MarR/SlyA-like"/>
</dbReference>
<accession>A0A845ERQ5</accession>
<dbReference type="RefSeq" id="WP_160918321.1">
    <property type="nucleotide sequence ID" value="NZ_WMEY01000001.1"/>
</dbReference>
<dbReference type="GO" id="GO:0003700">
    <property type="term" value="F:DNA-binding transcription factor activity"/>
    <property type="evidence" value="ECO:0007669"/>
    <property type="project" value="InterPro"/>
</dbReference>
<evidence type="ECO:0000259" key="6">
    <source>
        <dbReference type="PROSITE" id="PS50995"/>
    </source>
</evidence>
<evidence type="ECO:0000256" key="4">
    <source>
        <dbReference type="ARBA" id="ARBA00023125"/>
    </source>
</evidence>
<evidence type="ECO:0000256" key="3">
    <source>
        <dbReference type="ARBA" id="ARBA00023015"/>
    </source>
</evidence>
<dbReference type="InterPro" id="IPR055166">
    <property type="entry name" value="Transc_reg_Sar_Rot_HTH"/>
</dbReference>
<dbReference type="AlphaFoldDB" id="A0A845ERQ5"/>
<keyword evidence="4" id="KW-0238">DNA-binding</keyword>
<dbReference type="GO" id="GO:0006950">
    <property type="term" value="P:response to stress"/>
    <property type="evidence" value="ECO:0007669"/>
    <property type="project" value="TreeGrafter"/>
</dbReference>